<accession>A0A336MDC1</accession>
<keyword evidence="1" id="KW-0732">Signal</keyword>
<evidence type="ECO:0000256" key="1">
    <source>
        <dbReference type="SAM" id="SignalP"/>
    </source>
</evidence>
<feature type="chain" id="PRO_5016368181" evidence="1">
    <location>
        <begin position="26"/>
        <end position="146"/>
    </location>
</feature>
<organism evidence="2">
    <name type="scientific">Culicoides sonorensis</name>
    <name type="common">Biting midge</name>
    <dbReference type="NCBI Taxonomy" id="179676"/>
    <lineage>
        <taxon>Eukaryota</taxon>
        <taxon>Metazoa</taxon>
        <taxon>Ecdysozoa</taxon>
        <taxon>Arthropoda</taxon>
        <taxon>Hexapoda</taxon>
        <taxon>Insecta</taxon>
        <taxon>Pterygota</taxon>
        <taxon>Neoptera</taxon>
        <taxon>Endopterygota</taxon>
        <taxon>Diptera</taxon>
        <taxon>Nematocera</taxon>
        <taxon>Chironomoidea</taxon>
        <taxon>Ceratopogonidae</taxon>
        <taxon>Ceratopogoninae</taxon>
        <taxon>Culicoides</taxon>
        <taxon>Monoculicoides</taxon>
    </lineage>
</organism>
<name>A0A336MDC1_CULSO</name>
<dbReference type="AlphaFoldDB" id="A0A336MDC1"/>
<feature type="signal peptide" evidence="1">
    <location>
        <begin position="1"/>
        <end position="25"/>
    </location>
</feature>
<sequence>MMLGQHQYLSLTLMVLVLTFGSAQGYNSYKDALRAKFDDDELTDIFSDDGVSDRVYFYRTPMVAYTDVAEPFGKRTVNKFKNLMLNKDMDGSIPPEIEKEIVNRYYFPRTTPKRGAILSWAIPAANRFSREMNINYRPQVANRPAA</sequence>
<gene>
    <name evidence="2" type="primary">CSON015527</name>
</gene>
<dbReference type="VEuPathDB" id="VectorBase:CSON015527"/>
<reference evidence="2" key="1">
    <citation type="submission" date="2018-07" db="EMBL/GenBank/DDBJ databases">
        <authorList>
            <person name="Quirk P.G."/>
            <person name="Krulwich T.A."/>
        </authorList>
    </citation>
    <scope>NUCLEOTIDE SEQUENCE</scope>
</reference>
<dbReference type="EMBL" id="UFQT01000993">
    <property type="protein sequence ID" value="SSX28334.1"/>
    <property type="molecule type" value="Genomic_DNA"/>
</dbReference>
<protein>
    <submittedName>
        <fullName evidence="2">CSON015527 protein</fullName>
    </submittedName>
</protein>
<evidence type="ECO:0000313" key="2">
    <source>
        <dbReference type="EMBL" id="SSX28334.1"/>
    </source>
</evidence>
<dbReference type="OMA" id="KLFFYRT"/>
<proteinExistence type="predicted"/>